<evidence type="ECO:0000259" key="3">
    <source>
        <dbReference type="Pfam" id="PF22594"/>
    </source>
</evidence>
<accession>A0A645GBR4</accession>
<dbReference type="InterPro" id="IPR044139">
    <property type="entry name" value="CysN_NoDQ_III"/>
</dbReference>
<name>A0A645GBR4_9ZZZZ</name>
<proteinExistence type="predicted"/>
<dbReference type="InterPro" id="IPR054696">
    <property type="entry name" value="GTP-eEF1A_C"/>
</dbReference>
<protein>
    <submittedName>
        <fullName evidence="4">Bifunctional enzyme CysN/CysC</fullName>
    </submittedName>
</protein>
<dbReference type="GO" id="GO:0005525">
    <property type="term" value="F:GTP binding"/>
    <property type="evidence" value="ECO:0007669"/>
    <property type="project" value="UniProtKB-KW"/>
</dbReference>
<keyword evidence="2" id="KW-0342">GTP-binding</keyword>
<organism evidence="4">
    <name type="scientific">bioreactor metagenome</name>
    <dbReference type="NCBI Taxonomy" id="1076179"/>
    <lineage>
        <taxon>unclassified sequences</taxon>
        <taxon>metagenomes</taxon>
        <taxon>ecological metagenomes</taxon>
    </lineage>
</organism>
<dbReference type="Pfam" id="PF22594">
    <property type="entry name" value="GTP-eEF1A_C"/>
    <property type="match status" value="1"/>
</dbReference>
<dbReference type="SUPFAM" id="SSF50465">
    <property type="entry name" value="EF-Tu/eEF-1alpha/eIF2-gamma C-terminal domain"/>
    <property type="match status" value="1"/>
</dbReference>
<comment type="caution">
    <text evidence="4">The sequence shown here is derived from an EMBL/GenBank/DDBJ whole genome shotgun (WGS) entry which is preliminary data.</text>
</comment>
<evidence type="ECO:0000313" key="4">
    <source>
        <dbReference type="EMBL" id="MPN24331.1"/>
    </source>
</evidence>
<keyword evidence="1" id="KW-0547">Nucleotide-binding</keyword>
<evidence type="ECO:0000256" key="1">
    <source>
        <dbReference type="ARBA" id="ARBA00022741"/>
    </source>
</evidence>
<reference evidence="4" key="1">
    <citation type="submission" date="2019-08" db="EMBL/GenBank/DDBJ databases">
        <authorList>
            <person name="Kucharzyk K."/>
            <person name="Murdoch R.W."/>
            <person name="Higgins S."/>
            <person name="Loffler F."/>
        </authorList>
    </citation>
    <scope>NUCLEOTIDE SEQUENCE</scope>
</reference>
<feature type="domain" description="GTP-eEF1A C-terminal" evidence="3">
    <location>
        <begin position="2"/>
        <end position="91"/>
    </location>
</feature>
<sequence>MHPKPVQRGKKYFLKHTTRTVQAVVTKLDNRINISKLEPEPDPAELGLNDIGEIRLQTSQPLVFDGFSTNRLTGSFILIEQGTNATVAAGLLLPPAEAAKPDYNDFAI</sequence>
<dbReference type="InterPro" id="IPR009001">
    <property type="entry name" value="Transl_elong_EF1A/Init_IF2_C"/>
</dbReference>
<gene>
    <name evidence="4" type="primary">cysNC_7</name>
    <name evidence="4" type="ORF">SDC9_171728</name>
</gene>
<dbReference type="CDD" id="cd04095">
    <property type="entry name" value="CysN_NoDQ_III"/>
    <property type="match status" value="1"/>
</dbReference>
<dbReference type="Gene3D" id="2.40.30.10">
    <property type="entry name" value="Translation factors"/>
    <property type="match status" value="1"/>
</dbReference>
<dbReference type="EMBL" id="VSSQ01073151">
    <property type="protein sequence ID" value="MPN24331.1"/>
    <property type="molecule type" value="Genomic_DNA"/>
</dbReference>
<evidence type="ECO:0000256" key="2">
    <source>
        <dbReference type="ARBA" id="ARBA00023134"/>
    </source>
</evidence>
<dbReference type="AlphaFoldDB" id="A0A645GBR4"/>